<dbReference type="EMBL" id="JH659334">
    <property type="protein sequence ID" value="EXK36480.1"/>
    <property type="molecule type" value="Genomic_DNA"/>
</dbReference>
<dbReference type="Proteomes" id="UP000030703">
    <property type="component" value="Unassembled WGS sequence"/>
</dbReference>
<accession>W9ZYL6</accession>
<reference evidence="1" key="1">
    <citation type="submission" date="2012-04" db="EMBL/GenBank/DDBJ databases">
        <title>The Genome Sequence of Fusarium oxysporum melonis.</title>
        <authorList>
            <consortium name="The Broad Institute Genome Sequencing Platform"/>
            <person name="Ma L.-J."/>
            <person name="Gale L.R."/>
            <person name="Schwartz D.C."/>
            <person name="Zhou S."/>
            <person name="Corby-Kistler H."/>
            <person name="Young S.K."/>
            <person name="Zeng Q."/>
            <person name="Gargeya S."/>
            <person name="Fitzgerald M."/>
            <person name="Haas B."/>
            <person name="Abouelleil A."/>
            <person name="Alvarado L."/>
            <person name="Arachchi H.M."/>
            <person name="Berlin A."/>
            <person name="Brown A."/>
            <person name="Chapman S.B."/>
            <person name="Chen Z."/>
            <person name="Dunbar C."/>
            <person name="Freedman E."/>
            <person name="Gearin G."/>
            <person name="Goldberg J."/>
            <person name="Griggs A."/>
            <person name="Gujja S."/>
            <person name="Heiman D."/>
            <person name="Howarth C."/>
            <person name="Larson L."/>
            <person name="Lui A."/>
            <person name="MacDonald P.J.P."/>
            <person name="Montmayeur A."/>
            <person name="Murphy C."/>
            <person name="Neiman D."/>
            <person name="Pearson M."/>
            <person name="Priest M."/>
            <person name="Roberts A."/>
            <person name="Saif S."/>
            <person name="Shea T."/>
            <person name="Shenoy N."/>
            <person name="Sisk P."/>
            <person name="Stolte C."/>
            <person name="Sykes S."/>
            <person name="Wortman J."/>
            <person name="Nusbaum C."/>
            <person name="Birren B."/>
        </authorList>
    </citation>
    <scope>NUCLEOTIDE SEQUENCE</scope>
    <source>
        <strain evidence="1">26406</strain>
    </source>
</reference>
<name>W9ZYL6_FUSOX</name>
<evidence type="ECO:0000313" key="1">
    <source>
        <dbReference type="EMBL" id="EXK36480.1"/>
    </source>
</evidence>
<protein>
    <submittedName>
        <fullName evidence="1">Uncharacterized protein</fullName>
    </submittedName>
</protein>
<sequence>MANPSGHENSCALDLHVCDILRTLLFSVAKGRHEEGRRFLSLLHDTEGETFIEQESFQIQQQIELEASAETSS</sequence>
<gene>
    <name evidence="1" type="ORF">FOMG_09656</name>
</gene>
<organism evidence="1">
    <name type="scientific">Fusarium oxysporum f. sp. melonis 26406</name>
    <dbReference type="NCBI Taxonomy" id="1089452"/>
    <lineage>
        <taxon>Eukaryota</taxon>
        <taxon>Fungi</taxon>
        <taxon>Dikarya</taxon>
        <taxon>Ascomycota</taxon>
        <taxon>Pezizomycotina</taxon>
        <taxon>Sordariomycetes</taxon>
        <taxon>Hypocreomycetidae</taxon>
        <taxon>Hypocreales</taxon>
        <taxon>Nectriaceae</taxon>
        <taxon>Fusarium</taxon>
        <taxon>Fusarium oxysporum species complex</taxon>
    </lineage>
</organism>
<reference evidence="1" key="2">
    <citation type="submission" date="2012-05" db="EMBL/GenBank/DDBJ databases">
        <title>Annotation of the Genome Sequence of Fusarium oxysporum f. sp. melonis 26406.</title>
        <authorList>
            <consortium name="The Broad Institute Genomics Platform"/>
            <person name="Ma L.-J."/>
            <person name="Corby-Kistler H."/>
            <person name="Broz K."/>
            <person name="Gale L.R."/>
            <person name="Jonkers W."/>
            <person name="O'Donnell K."/>
            <person name="Ploetz R."/>
            <person name="Steinberg C."/>
            <person name="Schwartz D.C."/>
            <person name="VanEtten H."/>
            <person name="Zhou S."/>
            <person name="Young S.K."/>
            <person name="Zeng Q."/>
            <person name="Gargeya S."/>
            <person name="Fitzgerald M."/>
            <person name="Abouelleil A."/>
            <person name="Alvarado L."/>
            <person name="Chapman S.B."/>
            <person name="Gainer-Dewar J."/>
            <person name="Goldberg J."/>
            <person name="Griggs A."/>
            <person name="Gujja S."/>
            <person name="Hansen M."/>
            <person name="Howarth C."/>
            <person name="Imamovic A."/>
            <person name="Ireland A."/>
            <person name="Larimer J."/>
            <person name="McCowan C."/>
            <person name="Murphy C."/>
            <person name="Pearson M."/>
            <person name="Poon T.W."/>
            <person name="Priest M."/>
            <person name="Roberts A."/>
            <person name="Saif S."/>
            <person name="Shea T."/>
            <person name="Sykes S."/>
            <person name="Wortman J."/>
            <person name="Nusbaum C."/>
            <person name="Birren B."/>
        </authorList>
    </citation>
    <scope>NUCLEOTIDE SEQUENCE</scope>
    <source>
        <strain evidence="1">26406</strain>
    </source>
</reference>
<proteinExistence type="predicted"/>
<dbReference type="AlphaFoldDB" id="W9ZYL6"/>
<dbReference type="HOGENOM" id="CLU_2704896_0_0_1"/>
<dbReference type="VEuPathDB" id="FungiDB:FOMG_09656"/>